<feature type="domain" description="C2H2-type" evidence="7">
    <location>
        <begin position="60"/>
        <end position="88"/>
    </location>
</feature>
<dbReference type="Gene3D" id="3.30.160.60">
    <property type="entry name" value="Classic Zinc Finger"/>
    <property type="match status" value="1"/>
</dbReference>
<reference evidence="8" key="1">
    <citation type="submission" date="2021-02" db="EMBL/GenBank/DDBJ databases">
        <authorList>
            <person name="Nowell W R."/>
        </authorList>
    </citation>
    <scope>NUCLEOTIDE SEQUENCE</scope>
</reference>
<dbReference type="SUPFAM" id="SSF57667">
    <property type="entry name" value="beta-beta-alpha zinc fingers"/>
    <property type="match status" value="2"/>
</dbReference>
<keyword evidence="4" id="KW-0862">Zinc</keyword>
<dbReference type="PROSITE" id="PS00028">
    <property type="entry name" value="ZINC_FINGER_C2H2_1"/>
    <property type="match status" value="2"/>
</dbReference>
<evidence type="ECO:0000313" key="9">
    <source>
        <dbReference type="Proteomes" id="UP000663848"/>
    </source>
</evidence>
<proteinExistence type="predicted"/>
<feature type="region of interest" description="Disordered" evidence="6">
    <location>
        <begin position="80"/>
        <end position="112"/>
    </location>
</feature>
<dbReference type="EMBL" id="CAJOBR010025107">
    <property type="protein sequence ID" value="CAF4964725.1"/>
    <property type="molecule type" value="Genomic_DNA"/>
</dbReference>
<feature type="region of interest" description="Disordered" evidence="6">
    <location>
        <begin position="164"/>
        <end position="188"/>
    </location>
</feature>
<feature type="compositionally biased region" description="Low complexity" evidence="6">
    <location>
        <begin position="100"/>
        <end position="110"/>
    </location>
</feature>
<evidence type="ECO:0000256" key="2">
    <source>
        <dbReference type="ARBA" id="ARBA00022737"/>
    </source>
</evidence>
<evidence type="ECO:0000256" key="5">
    <source>
        <dbReference type="PROSITE-ProRule" id="PRU00042"/>
    </source>
</evidence>
<keyword evidence="2" id="KW-0677">Repeat</keyword>
<evidence type="ECO:0000259" key="7">
    <source>
        <dbReference type="PROSITE" id="PS50157"/>
    </source>
</evidence>
<dbReference type="SMART" id="SM00355">
    <property type="entry name" value="ZnF_C2H2"/>
    <property type="match status" value="3"/>
</dbReference>
<dbReference type="AlphaFoldDB" id="A0A821YPY8"/>
<keyword evidence="3 5" id="KW-0863">Zinc-finger</keyword>
<organism evidence="8 9">
    <name type="scientific">Rotaria socialis</name>
    <dbReference type="NCBI Taxonomy" id="392032"/>
    <lineage>
        <taxon>Eukaryota</taxon>
        <taxon>Metazoa</taxon>
        <taxon>Spiralia</taxon>
        <taxon>Gnathifera</taxon>
        <taxon>Rotifera</taxon>
        <taxon>Eurotatoria</taxon>
        <taxon>Bdelloidea</taxon>
        <taxon>Philodinida</taxon>
        <taxon>Philodinidae</taxon>
        <taxon>Rotaria</taxon>
    </lineage>
</organism>
<gene>
    <name evidence="8" type="ORF">QYT958_LOCUS34626</name>
</gene>
<sequence length="292" mass="33186">MNPSTGLNKKLDLSVTSSHSYTTQQTSSIVPDRKRPYNVSVDPARYRRVPDPEDTNSVKFACSLCGNLYKWRKSLNKHWKEKHNEEEPPPLDAPVTIRPSKSSQSKTISSNPIEMLPISNKSIPNQHPAFPFNPYAWLKLATSISTNAPVDQHPLDLRIKATENHLSDDDDGRESSDDRSSPSPQNASGQKIFMCSICDQKFLSIETVNEHFLKNHLHELENEIAGKSPPRNTNVAQQNEEWNLSDPVNPLKCIQCDFVGRWPTELQKHAASHSTSRPFKCLICSLTYKWRW</sequence>
<feature type="non-terminal residue" evidence="8">
    <location>
        <position position="1"/>
    </location>
</feature>
<dbReference type="InterPro" id="IPR013087">
    <property type="entry name" value="Znf_C2H2_type"/>
</dbReference>
<feature type="domain" description="C2H2-type" evidence="7">
    <location>
        <begin position="251"/>
        <end position="278"/>
    </location>
</feature>
<evidence type="ECO:0000256" key="4">
    <source>
        <dbReference type="ARBA" id="ARBA00022833"/>
    </source>
</evidence>
<feature type="compositionally biased region" description="Basic and acidic residues" evidence="6">
    <location>
        <begin position="164"/>
        <end position="180"/>
    </location>
</feature>
<evidence type="ECO:0000256" key="3">
    <source>
        <dbReference type="ARBA" id="ARBA00022771"/>
    </source>
</evidence>
<dbReference type="PROSITE" id="PS50157">
    <property type="entry name" value="ZINC_FINGER_C2H2_2"/>
    <property type="match status" value="2"/>
</dbReference>
<accession>A0A821YPY8</accession>
<evidence type="ECO:0000313" key="8">
    <source>
        <dbReference type="EMBL" id="CAF4964725.1"/>
    </source>
</evidence>
<feature type="region of interest" description="Disordered" evidence="6">
    <location>
        <begin position="1"/>
        <end position="37"/>
    </location>
</feature>
<keyword evidence="1" id="KW-0479">Metal-binding</keyword>
<dbReference type="PANTHER" id="PTHR24379">
    <property type="entry name" value="KRAB AND ZINC FINGER DOMAIN-CONTAINING"/>
    <property type="match status" value="1"/>
</dbReference>
<dbReference type="PANTHER" id="PTHR24379:SF121">
    <property type="entry name" value="C2H2-TYPE DOMAIN-CONTAINING PROTEIN"/>
    <property type="match status" value="1"/>
</dbReference>
<dbReference type="InterPro" id="IPR036236">
    <property type="entry name" value="Znf_C2H2_sf"/>
</dbReference>
<evidence type="ECO:0000256" key="1">
    <source>
        <dbReference type="ARBA" id="ARBA00022723"/>
    </source>
</evidence>
<comment type="caution">
    <text evidence="8">The sequence shown here is derived from an EMBL/GenBank/DDBJ whole genome shotgun (WGS) entry which is preliminary data.</text>
</comment>
<dbReference type="Proteomes" id="UP000663848">
    <property type="component" value="Unassembled WGS sequence"/>
</dbReference>
<feature type="compositionally biased region" description="Low complexity" evidence="6">
    <location>
        <begin position="14"/>
        <end position="28"/>
    </location>
</feature>
<protein>
    <recommendedName>
        <fullName evidence="7">C2H2-type domain-containing protein</fullName>
    </recommendedName>
</protein>
<name>A0A821YPY8_9BILA</name>
<dbReference type="GO" id="GO:0008270">
    <property type="term" value="F:zinc ion binding"/>
    <property type="evidence" value="ECO:0007669"/>
    <property type="project" value="UniProtKB-KW"/>
</dbReference>
<evidence type="ECO:0000256" key="6">
    <source>
        <dbReference type="SAM" id="MobiDB-lite"/>
    </source>
</evidence>